<dbReference type="AlphaFoldDB" id="A0A2J8VZC2"/>
<sequence length="198" mass="22400">MTAQSLLQMTLFLLSLLFLVQASASSGAHGRSHREDFRFCSQRNQTHKSSLHYKATQDLRISIENSEEALTVHAPFPAAHPASRSFPDPRGLYHFCLYWNRHAGRLHLLYGKHDFLLSDNASSLLCFQHREESLVQGPLLFATSVTSWWSPQNISLPSAANFTFSFHSPSHTAAHNASVDMCELKRDLQLLSQFLKHP</sequence>
<evidence type="ECO:0000259" key="2">
    <source>
        <dbReference type="Pfam" id="PF18587"/>
    </source>
</evidence>
<dbReference type="InterPro" id="IPR040950">
    <property type="entry name" value="ADGRG1_GAIN_A"/>
</dbReference>
<evidence type="ECO:0000313" key="4">
    <source>
        <dbReference type="EMBL" id="PNJ62843.1"/>
    </source>
</evidence>
<proteinExistence type="predicted"/>
<organism evidence="4">
    <name type="scientific">Pongo abelii</name>
    <name type="common">Sumatran orangutan</name>
    <name type="synonym">Pongo pygmaeus abelii</name>
    <dbReference type="NCBI Taxonomy" id="9601"/>
    <lineage>
        <taxon>Eukaryota</taxon>
        <taxon>Metazoa</taxon>
        <taxon>Chordata</taxon>
        <taxon>Craniata</taxon>
        <taxon>Vertebrata</taxon>
        <taxon>Euteleostomi</taxon>
        <taxon>Mammalia</taxon>
        <taxon>Eutheria</taxon>
        <taxon>Euarchontoglires</taxon>
        <taxon>Primates</taxon>
        <taxon>Haplorrhini</taxon>
        <taxon>Catarrhini</taxon>
        <taxon>Hominidae</taxon>
        <taxon>Pongo</taxon>
    </lineage>
</organism>
<evidence type="ECO:0000256" key="1">
    <source>
        <dbReference type="SAM" id="SignalP"/>
    </source>
</evidence>
<protein>
    <submittedName>
        <fullName evidence="4">ADGRG1 isoform 36</fullName>
    </submittedName>
</protein>
<dbReference type="Pfam" id="PF18619">
    <property type="entry name" value="GAIN_A"/>
    <property type="match status" value="1"/>
</dbReference>
<feature type="domain" description="ADGRG1 GAIN subdomain A" evidence="3">
    <location>
        <begin position="178"/>
        <end position="198"/>
    </location>
</feature>
<feature type="signal peptide" evidence="1">
    <location>
        <begin position="1"/>
        <end position="24"/>
    </location>
</feature>
<comment type="caution">
    <text evidence="4">The sequence shown here is derived from an EMBL/GenBank/DDBJ whole genome shotgun (WGS) entry which is preliminary data.</text>
</comment>
<dbReference type="Pfam" id="PF18587">
    <property type="entry name" value="PLL"/>
    <property type="match status" value="1"/>
</dbReference>
<gene>
    <name evidence="4" type="ORF">CR201_G0014636</name>
</gene>
<feature type="domain" description="PTX/LNS-Like (PLL)" evidence="2">
    <location>
        <begin position="34"/>
        <end position="167"/>
    </location>
</feature>
<feature type="chain" id="PRO_5014370401" evidence="1">
    <location>
        <begin position="25"/>
        <end position="198"/>
    </location>
</feature>
<accession>A0A2J8VZC2</accession>
<feature type="non-terminal residue" evidence="4">
    <location>
        <position position="198"/>
    </location>
</feature>
<keyword evidence="1" id="KW-0732">Signal</keyword>
<name>A0A2J8VZC2_PONAB</name>
<reference evidence="4" key="1">
    <citation type="submission" date="2017-12" db="EMBL/GenBank/DDBJ databases">
        <title>High-resolution comparative analysis of great ape genomes.</title>
        <authorList>
            <person name="Pollen A."/>
            <person name="Hastie A."/>
            <person name="Hormozdiari F."/>
            <person name="Dougherty M."/>
            <person name="Liu R."/>
            <person name="Chaisson M."/>
            <person name="Hoppe E."/>
            <person name="Hill C."/>
            <person name="Pang A."/>
            <person name="Hillier L."/>
            <person name="Baker C."/>
            <person name="Armstrong J."/>
            <person name="Shendure J."/>
            <person name="Paten B."/>
            <person name="Wilson R."/>
            <person name="Chao H."/>
            <person name="Schneider V."/>
            <person name="Ventura M."/>
            <person name="Kronenberg Z."/>
            <person name="Murali S."/>
            <person name="Gordon D."/>
            <person name="Cantsilieris S."/>
            <person name="Munson K."/>
            <person name="Nelson B."/>
            <person name="Raja A."/>
            <person name="Underwood J."/>
            <person name="Diekhans M."/>
            <person name="Fiddes I."/>
            <person name="Haussler D."/>
            <person name="Eichler E."/>
        </authorList>
    </citation>
    <scope>NUCLEOTIDE SEQUENCE [LARGE SCALE GENOMIC DNA]</scope>
    <source>
        <strain evidence="4">Susie</strain>
    </source>
</reference>
<dbReference type="InterPro" id="IPR040679">
    <property type="entry name" value="PLL"/>
</dbReference>
<dbReference type="EMBL" id="NDHI03003406">
    <property type="protein sequence ID" value="PNJ62843.1"/>
    <property type="molecule type" value="Genomic_DNA"/>
</dbReference>
<evidence type="ECO:0000259" key="3">
    <source>
        <dbReference type="Pfam" id="PF18619"/>
    </source>
</evidence>